<comment type="caution">
    <text evidence="1">The sequence shown here is derived from an EMBL/GenBank/DDBJ whole genome shotgun (WGS) entry which is preliminary data.</text>
</comment>
<reference evidence="2" key="1">
    <citation type="submission" date="2017-05" db="EMBL/GenBank/DDBJ databases">
        <authorList>
            <person name="Lin X.B."/>
            <person name="Stothard P."/>
            <person name="Tasseva G."/>
            <person name="Walter J."/>
        </authorList>
    </citation>
    <scope>NUCLEOTIDE SEQUENCE [LARGE SCALE GENOMIC DNA]</scope>
    <source>
        <strain evidence="2">114h</strain>
    </source>
</reference>
<dbReference type="InterPro" id="IPR021146">
    <property type="entry name" value="Phage_gp6-like_head-tail"/>
</dbReference>
<dbReference type="Pfam" id="PF05135">
    <property type="entry name" value="Phage_connect_1"/>
    <property type="match status" value="1"/>
</dbReference>
<dbReference type="Proteomes" id="UP000215747">
    <property type="component" value="Unassembled WGS sequence"/>
</dbReference>
<evidence type="ECO:0000313" key="1">
    <source>
        <dbReference type="EMBL" id="OYS66634.1"/>
    </source>
</evidence>
<dbReference type="RefSeq" id="WP_094537451.1">
    <property type="nucleotide sequence ID" value="NZ_NGPL01000084.1"/>
</dbReference>
<dbReference type="EMBL" id="NGPL01000084">
    <property type="protein sequence ID" value="OYS66634.1"/>
    <property type="molecule type" value="Genomic_DNA"/>
</dbReference>
<protein>
    <recommendedName>
        <fullName evidence="3">Phage head-tail connector protein</fullName>
    </recommendedName>
</protein>
<sequence length="126" mass="14450">MDSPVSLDELKTMLQLKTDSMDSLLNLIIKNTTAQTRFKLGLASEEGFPTDLSYIPLEVCVRRYNRLKNEGMSSYSQEGESITFDNTDFDDFLDDIAEWRKKREVKTLGHVQFVNPYKEDTNNADG</sequence>
<reference evidence="1 2" key="2">
    <citation type="submission" date="2017-09" db="EMBL/GenBank/DDBJ databases">
        <title>Tripartite evolution among Lactobacillus johnsonii, Lactobacillus taiwanensis, Lactobacillus reuteri and their rodent host.</title>
        <authorList>
            <person name="Wang T."/>
            <person name="Knowles S."/>
            <person name="Cheng C."/>
        </authorList>
    </citation>
    <scope>NUCLEOTIDE SEQUENCE [LARGE SCALE GENOMIC DNA]</scope>
    <source>
        <strain evidence="1 2">114h</strain>
    </source>
</reference>
<name>A0A256SIF0_LIMRT</name>
<evidence type="ECO:0008006" key="3">
    <source>
        <dbReference type="Google" id="ProtNLM"/>
    </source>
</evidence>
<gene>
    <name evidence="1" type="ORF">CBF96_10065</name>
</gene>
<accession>A0A256SIF0</accession>
<dbReference type="AlphaFoldDB" id="A0A256SIF0"/>
<proteinExistence type="predicted"/>
<organism evidence="1 2">
    <name type="scientific">Limosilactobacillus reuteri</name>
    <name type="common">Lactobacillus reuteri</name>
    <dbReference type="NCBI Taxonomy" id="1598"/>
    <lineage>
        <taxon>Bacteria</taxon>
        <taxon>Bacillati</taxon>
        <taxon>Bacillota</taxon>
        <taxon>Bacilli</taxon>
        <taxon>Lactobacillales</taxon>
        <taxon>Lactobacillaceae</taxon>
        <taxon>Limosilactobacillus</taxon>
    </lineage>
</organism>
<evidence type="ECO:0000313" key="2">
    <source>
        <dbReference type="Proteomes" id="UP000215747"/>
    </source>
</evidence>